<sequence>MPALLVFVLMPLIEIALFIAIGGEIGVGATLALIVLSALLGAAILRGQRSRAVAMMQGGLRVAPGTFVAQGAFSVLSGILLILPGFLTDALGLVLLIPPLQRAIVRGIGARTTVVTTSTYRRGDVVDGEFTVHEPRPDPIDPDHRIDDRRP</sequence>
<keyword evidence="2" id="KW-1133">Transmembrane helix</keyword>
<dbReference type="RefSeq" id="WP_109531571.1">
    <property type="nucleotide sequence ID" value="NZ_CAXPUO010000006.1"/>
</dbReference>
<protein>
    <submittedName>
        <fullName evidence="3">Exclusion protein FxsA</fullName>
    </submittedName>
</protein>
<dbReference type="Proteomes" id="UP000244940">
    <property type="component" value="Unassembled WGS sequence"/>
</dbReference>
<feature type="transmembrane region" description="Helical" evidence="2">
    <location>
        <begin position="25"/>
        <end position="45"/>
    </location>
</feature>
<proteinExistence type="predicted"/>
<dbReference type="GeneID" id="94363622"/>
<keyword evidence="2" id="KW-0472">Membrane</keyword>
<dbReference type="PANTHER" id="PTHR35335:SF1">
    <property type="entry name" value="UPF0716 PROTEIN FXSA"/>
    <property type="match status" value="1"/>
</dbReference>
<feature type="transmembrane region" description="Helical" evidence="2">
    <location>
        <begin position="66"/>
        <end position="87"/>
    </location>
</feature>
<gene>
    <name evidence="3" type="ORF">C4N9_01850</name>
</gene>
<dbReference type="AlphaFoldDB" id="A0A2U2CIR1"/>
<evidence type="ECO:0000256" key="2">
    <source>
        <dbReference type="SAM" id="Phobius"/>
    </source>
</evidence>
<keyword evidence="2" id="KW-0812">Transmembrane</keyword>
<evidence type="ECO:0000256" key="1">
    <source>
        <dbReference type="SAM" id="MobiDB-lite"/>
    </source>
</evidence>
<dbReference type="PANTHER" id="PTHR35335">
    <property type="entry name" value="UPF0716 PROTEIN FXSA"/>
    <property type="match status" value="1"/>
</dbReference>
<evidence type="ECO:0000313" key="3">
    <source>
        <dbReference type="EMBL" id="PWE31770.1"/>
    </source>
</evidence>
<organism evidence="3 4">
    <name type="scientific">Pararhodobacter marinus</name>
    <dbReference type="NCBI Taxonomy" id="2184063"/>
    <lineage>
        <taxon>Bacteria</taxon>
        <taxon>Pseudomonadati</taxon>
        <taxon>Pseudomonadota</taxon>
        <taxon>Alphaproteobacteria</taxon>
        <taxon>Rhodobacterales</taxon>
        <taxon>Paracoccaceae</taxon>
        <taxon>Pararhodobacter</taxon>
    </lineage>
</organism>
<dbReference type="InterPro" id="IPR007313">
    <property type="entry name" value="FxsA"/>
</dbReference>
<dbReference type="Pfam" id="PF04186">
    <property type="entry name" value="FxsA"/>
    <property type="match status" value="1"/>
</dbReference>
<accession>A0A2U2CIR1</accession>
<evidence type="ECO:0000313" key="4">
    <source>
        <dbReference type="Proteomes" id="UP000244940"/>
    </source>
</evidence>
<dbReference type="NCBIfam" id="NF008528">
    <property type="entry name" value="PRK11463.1-2"/>
    <property type="match status" value="1"/>
</dbReference>
<dbReference type="OrthoDB" id="9792788at2"/>
<keyword evidence="4" id="KW-1185">Reference proteome</keyword>
<feature type="region of interest" description="Disordered" evidence="1">
    <location>
        <begin position="131"/>
        <end position="151"/>
    </location>
</feature>
<dbReference type="EMBL" id="QEYD01000001">
    <property type="protein sequence ID" value="PWE31770.1"/>
    <property type="molecule type" value="Genomic_DNA"/>
</dbReference>
<comment type="caution">
    <text evidence="3">The sequence shown here is derived from an EMBL/GenBank/DDBJ whole genome shotgun (WGS) entry which is preliminary data.</text>
</comment>
<dbReference type="GO" id="GO:0016020">
    <property type="term" value="C:membrane"/>
    <property type="evidence" value="ECO:0007669"/>
    <property type="project" value="InterPro"/>
</dbReference>
<reference evidence="3 4" key="1">
    <citation type="submission" date="2018-05" db="EMBL/GenBank/DDBJ databases">
        <title>Pararhodobacter marina sp. nov., isolated from deep-sea water of the Indian Ocean.</title>
        <authorList>
            <person name="Lai Q.Sr."/>
            <person name="Liu X."/>
            <person name="Shao Z."/>
        </authorList>
    </citation>
    <scope>NUCLEOTIDE SEQUENCE [LARGE SCALE GENOMIC DNA]</scope>
    <source>
        <strain evidence="3 4">CIC4N-9</strain>
    </source>
</reference>
<name>A0A2U2CIR1_9RHOB</name>